<dbReference type="InterPro" id="IPR001623">
    <property type="entry name" value="DnaJ_domain"/>
</dbReference>
<feature type="compositionally biased region" description="Acidic residues" evidence="1">
    <location>
        <begin position="420"/>
        <end position="431"/>
    </location>
</feature>
<organism evidence="2 3">
    <name type="scientific">Halteria grandinella</name>
    <dbReference type="NCBI Taxonomy" id="5974"/>
    <lineage>
        <taxon>Eukaryota</taxon>
        <taxon>Sar</taxon>
        <taxon>Alveolata</taxon>
        <taxon>Ciliophora</taxon>
        <taxon>Intramacronucleata</taxon>
        <taxon>Spirotrichea</taxon>
        <taxon>Stichotrichia</taxon>
        <taxon>Sporadotrichida</taxon>
        <taxon>Halteriidae</taxon>
        <taxon>Halteria</taxon>
    </lineage>
</organism>
<dbReference type="CDD" id="cd06257">
    <property type="entry name" value="DnaJ"/>
    <property type="match status" value="1"/>
</dbReference>
<feature type="compositionally biased region" description="Acidic residues" evidence="1">
    <location>
        <begin position="458"/>
        <end position="467"/>
    </location>
</feature>
<accession>A0A8J8T4L1</accession>
<reference evidence="2" key="1">
    <citation type="submission" date="2019-06" db="EMBL/GenBank/DDBJ databases">
        <authorList>
            <person name="Zheng W."/>
        </authorList>
    </citation>
    <scope>NUCLEOTIDE SEQUENCE</scope>
    <source>
        <strain evidence="2">QDHG01</strain>
    </source>
</reference>
<dbReference type="PROSITE" id="PS51257">
    <property type="entry name" value="PROKAR_LIPOPROTEIN"/>
    <property type="match status" value="1"/>
</dbReference>
<dbReference type="AlphaFoldDB" id="A0A8J8T4L1"/>
<evidence type="ECO:0008006" key="4">
    <source>
        <dbReference type="Google" id="ProtNLM"/>
    </source>
</evidence>
<feature type="region of interest" description="Disordered" evidence="1">
    <location>
        <begin position="413"/>
        <end position="467"/>
    </location>
</feature>
<proteinExistence type="predicted"/>
<feature type="compositionally biased region" description="Basic and acidic residues" evidence="1">
    <location>
        <begin position="258"/>
        <end position="268"/>
    </location>
</feature>
<dbReference type="Gene3D" id="1.10.287.110">
    <property type="entry name" value="DnaJ domain"/>
    <property type="match status" value="1"/>
</dbReference>
<comment type="caution">
    <text evidence="2">The sequence shown here is derived from an EMBL/GenBank/DDBJ whole genome shotgun (WGS) entry which is preliminary data.</text>
</comment>
<dbReference type="Proteomes" id="UP000785679">
    <property type="component" value="Unassembled WGS sequence"/>
</dbReference>
<dbReference type="InterPro" id="IPR036869">
    <property type="entry name" value="J_dom_sf"/>
</dbReference>
<gene>
    <name evidence="2" type="ORF">FGO68_gene12427</name>
</gene>
<evidence type="ECO:0000313" key="3">
    <source>
        <dbReference type="Proteomes" id="UP000785679"/>
    </source>
</evidence>
<evidence type="ECO:0000256" key="1">
    <source>
        <dbReference type="SAM" id="MobiDB-lite"/>
    </source>
</evidence>
<feature type="compositionally biased region" description="Polar residues" evidence="1">
    <location>
        <begin position="247"/>
        <end position="257"/>
    </location>
</feature>
<name>A0A8J8T4L1_HALGN</name>
<protein>
    <recommendedName>
        <fullName evidence="4">J domain-containing protein</fullName>
    </recommendedName>
</protein>
<dbReference type="SUPFAM" id="SSF46565">
    <property type="entry name" value="Chaperone J-domain"/>
    <property type="match status" value="1"/>
</dbReference>
<keyword evidence="3" id="KW-1185">Reference proteome</keyword>
<feature type="compositionally biased region" description="Basic and acidic residues" evidence="1">
    <location>
        <begin position="446"/>
        <end position="457"/>
    </location>
</feature>
<dbReference type="EMBL" id="RRYP01006276">
    <property type="protein sequence ID" value="TNV81336.1"/>
    <property type="molecule type" value="Genomic_DNA"/>
</dbReference>
<evidence type="ECO:0000313" key="2">
    <source>
        <dbReference type="EMBL" id="TNV81336.1"/>
    </source>
</evidence>
<feature type="region of interest" description="Disordered" evidence="1">
    <location>
        <begin position="247"/>
        <end position="268"/>
    </location>
</feature>
<sequence>MNRTLKYQANMQVCYISFALSCVDGLHARVVRQLPLVLRGDVLVVEVAAAALGPADGLGLGEPPEEHGVVAEELEAQVEERGVESEAETPPNLHFYYIVFKIIIIFSQFKIAKQPNYNQPKKTIITANMESFTARNTGLTAIRAELERTLAAFTAKKRTFTAATGQENGIFTNANTTAPTNIQMTFGATTTLKNSEIEMDCSDTETTGTKRFKTSFDDALCGMASNTEERATAFTTPEEGITLTKQNSAEEANTTATHSDEERCNKRRERKMEEKGLFENDKEGTLRVCNACRLYFEKTKRRTGMCHNCHKLFAKAEGIAEDHEGQILDFDAETSEIVITCKNAHMWRVSFVPRTITGGTIRQVKYWCARCERSERDARKAFHRERDADRMRELSEMQARLIKQAEMCGANEAGCRSETDEMDEEEEEDIEGDKRGMNNNTRNNTRTRDKRINKSDKPEEEDEIIDEEEKATPITNTDINAFMRAIANPRTTVRAMEALTTEQFMHQIVELIIRATEQRMVNFFAALPKAQRTRMFRRLSLFVHPDKNQAHTQANEAFQKLFSSWRHPLPSLCSYCILKTETITKKSIASAFINKVSANIRREVVAKAIINNMTIACA</sequence>